<keyword evidence="1" id="KW-0812">Transmembrane</keyword>
<evidence type="ECO:0000313" key="2">
    <source>
        <dbReference type="EMBL" id="MDQ0466969.1"/>
    </source>
</evidence>
<feature type="transmembrane region" description="Helical" evidence="1">
    <location>
        <begin position="41"/>
        <end position="59"/>
    </location>
</feature>
<organism evidence="2 3">
    <name type="scientific">Caulobacter ginsengisoli</name>
    <dbReference type="NCBI Taxonomy" id="400775"/>
    <lineage>
        <taxon>Bacteria</taxon>
        <taxon>Pseudomonadati</taxon>
        <taxon>Pseudomonadota</taxon>
        <taxon>Alphaproteobacteria</taxon>
        <taxon>Caulobacterales</taxon>
        <taxon>Caulobacteraceae</taxon>
        <taxon>Caulobacter</taxon>
    </lineage>
</organism>
<feature type="transmembrane region" description="Helical" evidence="1">
    <location>
        <begin position="96"/>
        <end position="118"/>
    </location>
</feature>
<keyword evidence="1" id="KW-0472">Membrane</keyword>
<evidence type="ECO:0000256" key="1">
    <source>
        <dbReference type="SAM" id="Phobius"/>
    </source>
</evidence>
<protein>
    <submittedName>
        <fullName evidence="2">Uncharacterized protein</fullName>
    </submittedName>
</protein>
<accession>A0ABU0IY87</accession>
<feature type="transmembrane region" description="Helical" evidence="1">
    <location>
        <begin position="71"/>
        <end position="90"/>
    </location>
</feature>
<keyword evidence="3" id="KW-1185">Reference proteome</keyword>
<reference evidence="2 3" key="1">
    <citation type="submission" date="2023-07" db="EMBL/GenBank/DDBJ databases">
        <title>Genomic Encyclopedia of Type Strains, Phase IV (KMG-IV): sequencing the most valuable type-strain genomes for metagenomic binning, comparative biology and taxonomic classification.</title>
        <authorList>
            <person name="Goeker M."/>
        </authorList>
    </citation>
    <scope>NUCLEOTIDE SEQUENCE [LARGE SCALE GENOMIC DNA]</scope>
    <source>
        <strain evidence="2 3">DSM 18695</strain>
    </source>
</reference>
<dbReference type="Proteomes" id="UP001228905">
    <property type="component" value="Unassembled WGS sequence"/>
</dbReference>
<proteinExistence type="predicted"/>
<gene>
    <name evidence="2" type="ORF">QO010_004766</name>
</gene>
<name>A0ABU0IY87_9CAUL</name>
<evidence type="ECO:0000313" key="3">
    <source>
        <dbReference type="Proteomes" id="UP001228905"/>
    </source>
</evidence>
<sequence>MTLWRFIFAAAAFFNLAVGLPLLLAPKLVAAALVNTPPPDFMLAQICGVLISVFGIGYAMVARDPAGGRPIAWLGVIGKLPIPVILWFYVRADLVPVRTLLLSLGDLGFAVLFVIFLWRTAPASEA</sequence>
<keyword evidence="1" id="KW-1133">Transmembrane helix</keyword>
<dbReference type="EMBL" id="JAUSVS010000018">
    <property type="protein sequence ID" value="MDQ0466969.1"/>
    <property type="molecule type" value="Genomic_DNA"/>
</dbReference>
<dbReference type="RefSeq" id="WP_307353238.1">
    <property type="nucleotide sequence ID" value="NZ_JAUSVS010000018.1"/>
</dbReference>
<comment type="caution">
    <text evidence="2">The sequence shown here is derived from an EMBL/GenBank/DDBJ whole genome shotgun (WGS) entry which is preliminary data.</text>
</comment>